<feature type="chain" id="PRO_5028934477" description="Lipocalin-like domain-containing protein" evidence="1">
    <location>
        <begin position="19"/>
        <end position="169"/>
    </location>
</feature>
<evidence type="ECO:0000256" key="1">
    <source>
        <dbReference type="SAM" id="SignalP"/>
    </source>
</evidence>
<proteinExistence type="predicted"/>
<dbReference type="PROSITE" id="PS51257">
    <property type="entry name" value="PROKAR_LIPOPROTEIN"/>
    <property type="match status" value="1"/>
</dbReference>
<sequence length="169" mass="17252">MNMISRALRTTLSASALAALALLSACGGSGDGDDSPAEGVDKYVGTWKSPCTVETSEGVDVGVQLTLVVTKTGANSISSTGSAKGYANTTCTGTAVITQDLGQASAALAGTKTVGGKTVDKATFTDDEGTYKDIILLESGRLYNGDVDSALDAEGYPTALDMTLYYQKQ</sequence>
<keyword evidence="3" id="KW-1185">Reference proteome</keyword>
<dbReference type="RefSeq" id="WP_163459529.1">
    <property type="nucleotide sequence ID" value="NZ_JAAGOH010000037.1"/>
</dbReference>
<protein>
    <recommendedName>
        <fullName evidence="4">Lipocalin-like domain-containing protein</fullName>
    </recommendedName>
</protein>
<evidence type="ECO:0000313" key="2">
    <source>
        <dbReference type="EMBL" id="NDY93491.1"/>
    </source>
</evidence>
<keyword evidence="1" id="KW-0732">Signal</keyword>
<accession>A0A7C9PKH6</accession>
<name>A0A7C9PKH6_9BURK</name>
<comment type="caution">
    <text evidence="2">The sequence shown here is derived from an EMBL/GenBank/DDBJ whole genome shotgun (WGS) entry which is preliminary data.</text>
</comment>
<dbReference type="Proteomes" id="UP000484255">
    <property type="component" value="Unassembled WGS sequence"/>
</dbReference>
<reference evidence="2 3" key="1">
    <citation type="submission" date="2020-02" db="EMBL/GenBank/DDBJ databases">
        <title>Ideonella bacterium strain TBM-1.</title>
        <authorList>
            <person name="Chen W.-M."/>
        </authorList>
    </citation>
    <scope>NUCLEOTIDE SEQUENCE [LARGE SCALE GENOMIC DNA]</scope>
    <source>
        <strain evidence="2 3">TBM-1</strain>
    </source>
</reference>
<gene>
    <name evidence="2" type="ORF">G3A44_20065</name>
</gene>
<dbReference type="EMBL" id="JAAGOH010000037">
    <property type="protein sequence ID" value="NDY93491.1"/>
    <property type="molecule type" value="Genomic_DNA"/>
</dbReference>
<feature type="signal peptide" evidence="1">
    <location>
        <begin position="1"/>
        <end position="18"/>
    </location>
</feature>
<evidence type="ECO:0000313" key="3">
    <source>
        <dbReference type="Proteomes" id="UP000484255"/>
    </source>
</evidence>
<evidence type="ECO:0008006" key="4">
    <source>
        <dbReference type="Google" id="ProtNLM"/>
    </source>
</evidence>
<organism evidence="2 3">
    <name type="scientific">Ideonella livida</name>
    <dbReference type="NCBI Taxonomy" id="2707176"/>
    <lineage>
        <taxon>Bacteria</taxon>
        <taxon>Pseudomonadati</taxon>
        <taxon>Pseudomonadota</taxon>
        <taxon>Betaproteobacteria</taxon>
        <taxon>Burkholderiales</taxon>
        <taxon>Sphaerotilaceae</taxon>
        <taxon>Ideonella</taxon>
    </lineage>
</organism>
<dbReference type="AlphaFoldDB" id="A0A7C9PKH6"/>